<sequence>MSLKVLTKKCQETVVTIVVEPNWVIWFSADELAQLLRLLPSCVIQSVPPRHRKCLGDFRGQPACRYDSNKVFVDLFGLSVLCSRSNCNVCDYLLTCFIAEIYQEIACFERRRSSGCRRRSSGCRRRSSNQRRRSSRRRSSCQRRRRSSSRCHKHHRETIELLERLAKQNELIIGQNETAATNLAQLTVTSTNQFLEVNNTLAAIRAQNVTIANQIANILEILETRLNDISDRIELLIIGLEGRLNTALNNLTDIINRLQDTLRIEITALNAIIGNLAASIGNMISTLNNIAQSLSGLNLDAILNLLNSVVDKIDDILNILTPPLVKK</sequence>
<dbReference type="Proteomes" id="UP000501969">
    <property type="component" value="Segment"/>
</dbReference>
<dbReference type="RefSeq" id="YP_010796600.1">
    <property type="nucleotide sequence ID" value="NC_076031.1"/>
</dbReference>
<evidence type="ECO:0000313" key="4">
    <source>
        <dbReference type="EMBL" id="AXU41588.1"/>
    </source>
</evidence>
<dbReference type="GeneID" id="80534095"/>
<proteinExistence type="predicted"/>
<evidence type="ECO:0000256" key="1">
    <source>
        <dbReference type="SAM" id="MobiDB-lite"/>
    </source>
</evidence>
<dbReference type="Pfam" id="PF04513">
    <property type="entry name" value="Baculo_PEP_C"/>
    <property type="match status" value="1"/>
</dbReference>
<dbReference type="InterPro" id="IPR007601">
    <property type="entry name" value="Baculo_PEP_C"/>
</dbReference>
<feature type="region of interest" description="Disordered" evidence="1">
    <location>
        <begin position="117"/>
        <end position="154"/>
    </location>
</feature>
<dbReference type="GO" id="GO:0019028">
    <property type="term" value="C:viral capsid"/>
    <property type="evidence" value="ECO:0007669"/>
    <property type="project" value="InterPro"/>
</dbReference>
<feature type="domain" description="Baculovirus polyhedron envelope protein PEP N-terminal" evidence="2">
    <location>
        <begin position="22"/>
        <end position="99"/>
    </location>
</feature>
<feature type="domain" description="Baculovirus polyhedron envelope protein PEP C-terminal" evidence="3">
    <location>
        <begin position="181"/>
        <end position="319"/>
    </location>
</feature>
<dbReference type="GO" id="GO:0019031">
    <property type="term" value="C:viral envelope"/>
    <property type="evidence" value="ECO:0007669"/>
    <property type="project" value="InterPro"/>
</dbReference>
<organism evidence="4 5">
    <name type="scientific">Mythimna unipuncta nucleopolyhedrovirus</name>
    <dbReference type="NCBI Taxonomy" id="447897"/>
    <lineage>
        <taxon>Viruses</taxon>
        <taxon>Viruses incertae sedis</taxon>
        <taxon>Naldaviricetes</taxon>
        <taxon>Lefavirales</taxon>
        <taxon>Baculoviridae</taxon>
        <taxon>Alphabaculovirus</taxon>
    </lineage>
</organism>
<evidence type="ECO:0000259" key="2">
    <source>
        <dbReference type="Pfam" id="PF04512"/>
    </source>
</evidence>
<dbReference type="EMBL" id="MH124167">
    <property type="protein sequence ID" value="AXU41588.1"/>
    <property type="molecule type" value="Genomic_DNA"/>
</dbReference>
<accession>A0A346TPS8</accession>
<dbReference type="InterPro" id="IPR007600">
    <property type="entry name" value="Baculo_PEP_N"/>
</dbReference>
<dbReference type="Pfam" id="PF04512">
    <property type="entry name" value="Baculo_PEP_N"/>
    <property type="match status" value="1"/>
</dbReference>
<dbReference type="GO" id="GO:0005198">
    <property type="term" value="F:structural molecule activity"/>
    <property type="evidence" value="ECO:0007669"/>
    <property type="project" value="InterPro"/>
</dbReference>
<evidence type="ECO:0000313" key="5">
    <source>
        <dbReference type="Proteomes" id="UP000501969"/>
    </source>
</evidence>
<name>A0A346TPS8_9ABAC</name>
<keyword evidence="5" id="KW-1185">Reference proteome</keyword>
<evidence type="ECO:0000259" key="3">
    <source>
        <dbReference type="Pfam" id="PF04513"/>
    </source>
</evidence>
<dbReference type="KEGG" id="vg:80534095"/>
<protein>
    <submittedName>
        <fullName evidence="4">PEP</fullName>
    </submittedName>
</protein>
<reference evidence="4 5" key="1">
    <citation type="submission" date="2018-03" db="EMBL/GenBank/DDBJ databases">
        <title>Complete genome sequence of a second alphabaculovirus from the true armyworm, Mythimna unipuncta.</title>
        <authorList>
            <person name="Harrison R.L."/>
            <person name="Mowery J.D."/>
            <person name="Bauchan G.R."/>
            <person name="Theilmann D.A."/>
            <person name="Erlandson M.A."/>
        </authorList>
    </citation>
    <scope>NUCLEOTIDE SEQUENCE [LARGE SCALE GENOMIC DNA]</scope>
    <source>
        <strain evidence="4 5">KY310</strain>
    </source>
</reference>